<gene>
    <name evidence="1" type="ORF">V144x_50770</name>
</gene>
<dbReference type="Proteomes" id="UP000318704">
    <property type="component" value="Chromosome"/>
</dbReference>
<reference evidence="1 2" key="1">
    <citation type="submission" date="2019-03" db="EMBL/GenBank/DDBJ databases">
        <title>Deep-cultivation of Planctomycetes and their phenomic and genomic characterization uncovers novel biology.</title>
        <authorList>
            <person name="Wiegand S."/>
            <person name="Jogler M."/>
            <person name="Boedeker C."/>
            <person name="Pinto D."/>
            <person name="Vollmers J."/>
            <person name="Rivas-Marin E."/>
            <person name="Kohn T."/>
            <person name="Peeters S.H."/>
            <person name="Heuer A."/>
            <person name="Rast P."/>
            <person name="Oberbeckmann S."/>
            <person name="Bunk B."/>
            <person name="Jeske O."/>
            <person name="Meyerdierks A."/>
            <person name="Storesund J.E."/>
            <person name="Kallscheuer N."/>
            <person name="Luecker S."/>
            <person name="Lage O.M."/>
            <person name="Pohl T."/>
            <person name="Merkel B.J."/>
            <person name="Hornburger P."/>
            <person name="Mueller R.-W."/>
            <person name="Bruemmer F."/>
            <person name="Labrenz M."/>
            <person name="Spormann A.M."/>
            <person name="Op den Camp H."/>
            <person name="Overmann J."/>
            <person name="Amann R."/>
            <person name="Jetten M.S.M."/>
            <person name="Mascher T."/>
            <person name="Medema M.H."/>
            <person name="Devos D.P."/>
            <person name="Kaster A.-K."/>
            <person name="Ovreas L."/>
            <person name="Rohde M."/>
            <person name="Galperin M.Y."/>
            <person name="Jogler C."/>
        </authorList>
    </citation>
    <scope>NUCLEOTIDE SEQUENCE [LARGE SCALE GENOMIC DNA]</scope>
    <source>
        <strain evidence="1 2">V144</strain>
    </source>
</reference>
<name>A0A517W2T6_9PLAN</name>
<evidence type="ECO:0000313" key="2">
    <source>
        <dbReference type="Proteomes" id="UP000318704"/>
    </source>
</evidence>
<dbReference type="EMBL" id="CP037920">
    <property type="protein sequence ID" value="QDT99565.1"/>
    <property type="molecule type" value="Genomic_DNA"/>
</dbReference>
<dbReference type="RefSeq" id="WP_261343633.1">
    <property type="nucleotide sequence ID" value="NZ_CP037920.1"/>
</dbReference>
<dbReference type="KEGG" id="gaw:V144x_50770"/>
<proteinExistence type="predicted"/>
<organism evidence="1 2">
    <name type="scientific">Gimesia aquarii</name>
    <dbReference type="NCBI Taxonomy" id="2527964"/>
    <lineage>
        <taxon>Bacteria</taxon>
        <taxon>Pseudomonadati</taxon>
        <taxon>Planctomycetota</taxon>
        <taxon>Planctomycetia</taxon>
        <taxon>Planctomycetales</taxon>
        <taxon>Planctomycetaceae</taxon>
        <taxon>Gimesia</taxon>
    </lineage>
</organism>
<sequence length="41" mass="4565">MSNEPALVLGSLQKKGIADSNQVKKLIIMHSQVQPEYHNFA</sequence>
<dbReference type="AlphaFoldDB" id="A0A517W2T6"/>
<accession>A0A517W2T6</accession>
<evidence type="ECO:0000313" key="1">
    <source>
        <dbReference type="EMBL" id="QDT99565.1"/>
    </source>
</evidence>
<protein>
    <submittedName>
        <fullName evidence="1">Uncharacterized protein</fullName>
    </submittedName>
</protein>